<dbReference type="Gene3D" id="2.40.128.270">
    <property type="match status" value="1"/>
</dbReference>
<dbReference type="InterPro" id="IPR038670">
    <property type="entry name" value="HslJ-like_sf"/>
</dbReference>
<dbReference type="InterPro" id="IPR005184">
    <property type="entry name" value="DUF306_Meta_HslJ"/>
</dbReference>
<reference evidence="3" key="1">
    <citation type="submission" date="2018-05" db="EMBL/GenBank/DDBJ databases">
        <authorList>
            <person name="Lu D."/>
        </authorList>
    </citation>
    <scope>NUCLEOTIDE SEQUENCE [LARGE SCALE GENOMIC DNA]</scope>
    <source>
        <strain evidence="3">F01</strain>
    </source>
</reference>
<evidence type="ECO:0000313" key="2">
    <source>
        <dbReference type="EMBL" id="PXX91800.1"/>
    </source>
</evidence>
<reference evidence="2 3" key="2">
    <citation type="submission" date="2018-06" db="EMBL/GenBank/DDBJ databases">
        <title>Marinobactersediminissp. nov, a moderately halophilic bacterium isolated from marine solar saltern.</title>
        <authorList>
            <person name="Zhang Y."/>
        </authorList>
    </citation>
    <scope>NUCLEOTIDE SEQUENCE [LARGE SCALE GENOMIC DNA]</scope>
    <source>
        <strain evidence="2 3">F01</strain>
    </source>
</reference>
<evidence type="ECO:0000313" key="3">
    <source>
        <dbReference type="Proteomes" id="UP000253987"/>
    </source>
</evidence>
<dbReference type="Proteomes" id="UP000253987">
    <property type="component" value="Unassembled WGS sequence"/>
</dbReference>
<proteinExistence type="predicted"/>
<dbReference type="AlphaFoldDB" id="A0A2V4A094"/>
<evidence type="ECO:0000259" key="1">
    <source>
        <dbReference type="Pfam" id="PF03724"/>
    </source>
</evidence>
<comment type="caution">
    <text evidence="2">The sequence shown here is derived from an EMBL/GenBank/DDBJ whole genome shotgun (WGS) entry which is preliminary data.</text>
</comment>
<dbReference type="EMBL" id="QFWX01000003">
    <property type="protein sequence ID" value="PXX91800.1"/>
    <property type="molecule type" value="Genomic_DNA"/>
</dbReference>
<accession>A0A2V4A094</accession>
<gene>
    <name evidence="2" type="ORF">DIT71_08030</name>
</gene>
<keyword evidence="3" id="KW-1185">Reference proteome</keyword>
<protein>
    <recommendedName>
        <fullName evidence="1">DUF306 domain-containing protein</fullName>
    </recommendedName>
</protein>
<name>A0A2V4A094_9GAMM</name>
<feature type="domain" description="DUF306" evidence="1">
    <location>
        <begin position="5"/>
        <end position="47"/>
    </location>
</feature>
<dbReference type="Pfam" id="PF03724">
    <property type="entry name" value="META"/>
    <property type="match status" value="1"/>
</dbReference>
<organism evidence="2 3">
    <name type="scientific">Marinobacter vulgaris</name>
    <dbReference type="NCBI Taxonomy" id="1928331"/>
    <lineage>
        <taxon>Bacteria</taxon>
        <taxon>Pseudomonadati</taxon>
        <taxon>Pseudomonadota</taxon>
        <taxon>Gammaproteobacteria</taxon>
        <taxon>Pseudomonadales</taxon>
        <taxon>Marinobacteraceae</taxon>
        <taxon>Marinobacter</taxon>
    </lineage>
</organism>
<sequence length="60" mass="6831">MDIRELSQIEMACAPALMMQEEQLLGMMANVRRFSLNEKGDLVLSSSPYSRLRLSAGERR</sequence>